<sequence>MNNEGLKLIAIKPLFFCSPKLLKVLNPGEVYYLANRYKILPYGREQEEIIEPQVSVPSVYDIGHIHVNVSAIVGKNGAGKSSLAELLYAVLYNISHKLNLIEKYDDDIEDNDSSLEEQPLIQYLKEQDVNVDIYYKIDKNYYRLRSNGNNLRLTQFNDSKKGFLSGRAINDIKYLKQLFYSVVINYSSYSLNTMDTGHWIKAIFHKNDSYQTPIVLNPYRRRGIIDINVENYLVRSRLLANILDGSGYALWSGNDGKTPERLVFKIDENKIKYKPEEKLRAELVINYNNYWIIADSIIRAVFFSGRIFKVGSEDSEEFAKKYILVKLESISRKYKRYLKYRDFLNSPELLERFFKSLKADESHVAYKIKQAINFLYLTTVPKKRTVFARSVNGLTTRLQKIRGEQSGVPLITLVPPSFFSVDIEFHNKQDKFNLLSSGEKQRLYALSSLIYHLKNINSVKETLNTNALDGQLIKYEHINIIFDEVELYYHPELQRRFLKDLFDNIRAANLEDISSINFLFVTHSPFILSDIPNSNILYLRPKQYKTEQVAQVNETFGGNIHDLLANSFFLEENGFIGEYARQVISSAFYYLLPDDNKPKEKPELRILWDQSMLRSMIDMVGEPLIKRSLNELYSDRYLQMPDEIDREIRRLQELKASKI</sequence>
<dbReference type="Gene3D" id="3.40.50.300">
    <property type="entry name" value="P-loop containing nucleotide triphosphate hydrolases"/>
    <property type="match status" value="2"/>
</dbReference>
<accession>A0ABU1TDJ0</accession>
<protein>
    <submittedName>
        <fullName evidence="1">ATPase</fullName>
    </submittedName>
</protein>
<keyword evidence="2" id="KW-1185">Reference proteome</keyword>
<dbReference type="InterPro" id="IPR027417">
    <property type="entry name" value="P-loop_NTPase"/>
</dbReference>
<comment type="caution">
    <text evidence="1">The sequence shown here is derived from an EMBL/GenBank/DDBJ whole genome shotgun (WGS) entry which is preliminary data.</text>
</comment>
<evidence type="ECO:0000313" key="1">
    <source>
        <dbReference type="EMBL" id="MDR6942930.1"/>
    </source>
</evidence>
<dbReference type="RefSeq" id="WP_310096513.1">
    <property type="nucleotide sequence ID" value="NZ_JAVDUU010000003.1"/>
</dbReference>
<proteinExistence type="predicted"/>
<name>A0ABU1TDJ0_9SPHI</name>
<dbReference type="Proteomes" id="UP001247620">
    <property type="component" value="Unassembled WGS sequence"/>
</dbReference>
<organism evidence="1 2">
    <name type="scientific">Mucilaginibacter pocheonensis</name>
    <dbReference type="NCBI Taxonomy" id="398050"/>
    <lineage>
        <taxon>Bacteria</taxon>
        <taxon>Pseudomonadati</taxon>
        <taxon>Bacteroidota</taxon>
        <taxon>Sphingobacteriia</taxon>
        <taxon>Sphingobacteriales</taxon>
        <taxon>Sphingobacteriaceae</taxon>
        <taxon>Mucilaginibacter</taxon>
    </lineage>
</organism>
<dbReference type="SUPFAM" id="SSF52540">
    <property type="entry name" value="P-loop containing nucleoside triphosphate hydrolases"/>
    <property type="match status" value="2"/>
</dbReference>
<gene>
    <name evidence="1" type="ORF">J2W55_002783</name>
</gene>
<reference evidence="1 2" key="1">
    <citation type="submission" date="2023-07" db="EMBL/GenBank/DDBJ databases">
        <title>Sorghum-associated microbial communities from plants grown in Nebraska, USA.</title>
        <authorList>
            <person name="Schachtman D."/>
        </authorList>
    </citation>
    <scope>NUCLEOTIDE SEQUENCE [LARGE SCALE GENOMIC DNA]</scope>
    <source>
        <strain evidence="1 2">3262</strain>
    </source>
</reference>
<dbReference type="EMBL" id="JAVDUU010000003">
    <property type="protein sequence ID" value="MDR6942930.1"/>
    <property type="molecule type" value="Genomic_DNA"/>
</dbReference>
<evidence type="ECO:0000313" key="2">
    <source>
        <dbReference type="Proteomes" id="UP001247620"/>
    </source>
</evidence>